<accession>A0A7W9ETD9</accession>
<dbReference type="Proteomes" id="UP000537161">
    <property type="component" value="Unassembled WGS sequence"/>
</dbReference>
<protein>
    <recommendedName>
        <fullName evidence="5">3-methylmercaptopropionyl-CoA ligase</fullName>
        <ecNumber evidence="4">6.2.1.44</ecNumber>
    </recommendedName>
</protein>
<dbReference type="InterPro" id="IPR025110">
    <property type="entry name" value="AMP-bd_C"/>
</dbReference>
<sequence>MTNESSSESVVSLDPAWPKMSIAEANTALTAPGARFEMETVLVGGIATRVWKNAPHDLGALLDLSRTHGERLFTILDDERITYEANYRATVAFARALRGMGVGKGDRVAFAMRNLPEWPMIFFAITTIGAIAVPLNAWWTGAELAYGIRDSGAKLLIVDSERHDRLREHRDAMPGVEQWIVARAGTAIDGTTALEDIVGDPKSWAGLPAGDRPRIDLDSDDEATIFYTSGTTGSPKGALGTHRNLVTNILSGGFSAARSFLRRGEPVPEPQPRTSLTVIPMFHVTACSAGLMGTMAGGSTTIFMRRWDPVQAMEIIEREKVAMTGGVPTIAWQLIEHPDRAKYDLSTLEAIAYGGAPSAPELVKRIYEEFGALPGNGWGMTETMATVTSHGAEDYLNRPTSAGPPVAVADLEIRADDGVTVLPIGAVGELWARGPMIVKGYWNKPEATAETFVDGWVRTGDLARIDTEGFLFIVDRAKDMVLRGGENIYSSEVENVLYEHPAITDCAVIGIPHRTLGEEPAAVVHLAPGQSATEAELQAWVRERLAAFKVPVAIRFVADTLPRNANGKILKKDMKALFADRDAAAA</sequence>
<evidence type="ECO:0000256" key="2">
    <source>
        <dbReference type="ARBA" id="ARBA00022598"/>
    </source>
</evidence>
<evidence type="ECO:0000256" key="5">
    <source>
        <dbReference type="ARBA" id="ARBA00067668"/>
    </source>
</evidence>
<dbReference type="EMBL" id="JACIJH010000013">
    <property type="protein sequence ID" value="MBB5707911.1"/>
    <property type="molecule type" value="Genomic_DNA"/>
</dbReference>
<evidence type="ECO:0000256" key="1">
    <source>
        <dbReference type="ARBA" id="ARBA00006432"/>
    </source>
</evidence>
<gene>
    <name evidence="9" type="ORF">FHR21_003281</name>
</gene>
<evidence type="ECO:0000313" key="10">
    <source>
        <dbReference type="Proteomes" id="UP000537161"/>
    </source>
</evidence>
<evidence type="ECO:0000256" key="4">
    <source>
        <dbReference type="ARBA" id="ARBA00066616"/>
    </source>
</evidence>
<evidence type="ECO:0000313" key="9">
    <source>
        <dbReference type="EMBL" id="MBB5707911.1"/>
    </source>
</evidence>
<feature type="transmembrane region" description="Helical" evidence="6">
    <location>
        <begin position="120"/>
        <end position="139"/>
    </location>
</feature>
<keyword evidence="10" id="KW-1185">Reference proteome</keyword>
<feature type="domain" description="AMP-binding enzyme C-terminal" evidence="8">
    <location>
        <begin position="492"/>
        <end position="568"/>
    </location>
</feature>
<keyword evidence="6" id="KW-0472">Membrane</keyword>
<dbReference type="PANTHER" id="PTHR43767">
    <property type="entry name" value="LONG-CHAIN-FATTY-ACID--COA LIGASE"/>
    <property type="match status" value="1"/>
</dbReference>
<keyword evidence="2 9" id="KW-0436">Ligase</keyword>
<evidence type="ECO:0000259" key="8">
    <source>
        <dbReference type="Pfam" id="PF13193"/>
    </source>
</evidence>
<comment type="catalytic activity">
    <reaction evidence="3">
        <text>3-(methylsulfanyl)propanoate + ATP + CoA = 3-(methylsulfanyl)propanoyl-CoA + AMP + diphosphate</text>
        <dbReference type="Rhea" id="RHEA:43052"/>
        <dbReference type="ChEBI" id="CHEBI:30616"/>
        <dbReference type="ChEBI" id="CHEBI:33019"/>
        <dbReference type="ChEBI" id="CHEBI:49016"/>
        <dbReference type="ChEBI" id="CHEBI:57287"/>
        <dbReference type="ChEBI" id="CHEBI:82815"/>
        <dbReference type="ChEBI" id="CHEBI:456215"/>
        <dbReference type="EC" id="6.2.1.44"/>
    </reaction>
    <physiologicalReaction direction="left-to-right" evidence="3">
        <dbReference type="Rhea" id="RHEA:43053"/>
    </physiologicalReaction>
</comment>
<dbReference type="Pfam" id="PF13193">
    <property type="entry name" value="AMP-binding_C"/>
    <property type="match status" value="1"/>
</dbReference>
<evidence type="ECO:0000256" key="3">
    <source>
        <dbReference type="ARBA" id="ARBA00051915"/>
    </source>
</evidence>
<name>A0A7W9ETD9_9SPHN</name>
<dbReference type="InterPro" id="IPR050237">
    <property type="entry name" value="ATP-dep_AMP-bd_enzyme"/>
</dbReference>
<proteinExistence type="inferred from homology"/>
<comment type="caution">
    <text evidence="9">The sequence shown here is derived from an EMBL/GenBank/DDBJ whole genome shotgun (WGS) entry which is preliminary data.</text>
</comment>
<evidence type="ECO:0000259" key="7">
    <source>
        <dbReference type="Pfam" id="PF00501"/>
    </source>
</evidence>
<keyword evidence="6" id="KW-0812">Transmembrane</keyword>
<dbReference type="Gene3D" id="3.40.50.980">
    <property type="match status" value="2"/>
</dbReference>
<dbReference type="InterPro" id="IPR020845">
    <property type="entry name" value="AMP-binding_CS"/>
</dbReference>
<organism evidence="9 10">
    <name type="scientific">Sphingopyxis panaciterrulae</name>
    <dbReference type="NCBI Taxonomy" id="462372"/>
    <lineage>
        <taxon>Bacteria</taxon>
        <taxon>Pseudomonadati</taxon>
        <taxon>Pseudomonadota</taxon>
        <taxon>Alphaproteobacteria</taxon>
        <taxon>Sphingomonadales</taxon>
        <taxon>Sphingomonadaceae</taxon>
        <taxon>Sphingopyxis</taxon>
    </lineage>
</organism>
<dbReference type="InterPro" id="IPR000873">
    <property type="entry name" value="AMP-dep_synth/lig_dom"/>
</dbReference>
<dbReference type="Pfam" id="PF00501">
    <property type="entry name" value="AMP-binding"/>
    <property type="match status" value="1"/>
</dbReference>
<dbReference type="InterPro" id="IPR045851">
    <property type="entry name" value="AMP-bd_C_sf"/>
</dbReference>
<dbReference type="PANTHER" id="PTHR43767:SF1">
    <property type="entry name" value="NONRIBOSOMAL PEPTIDE SYNTHASE PES1 (EUROFUNG)-RELATED"/>
    <property type="match status" value="1"/>
</dbReference>
<dbReference type="PROSITE" id="PS00455">
    <property type="entry name" value="AMP_BINDING"/>
    <property type="match status" value="1"/>
</dbReference>
<dbReference type="SUPFAM" id="SSF56801">
    <property type="entry name" value="Acetyl-CoA synthetase-like"/>
    <property type="match status" value="1"/>
</dbReference>
<dbReference type="Gene3D" id="2.30.38.10">
    <property type="entry name" value="Luciferase, Domain 3"/>
    <property type="match status" value="1"/>
</dbReference>
<feature type="domain" description="AMP-dependent synthetase/ligase" evidence="7">
    <location>
        <begin position="67"/>
        <end position="442"/>
    </location>
</feature>
<reference evidence="9 10" key="1">
    <citation type="submission" date="2020-08" db="EMBL/GenBank/DDBJ databases">
        <title>Genomic Encyclopedia of Type Strains, Phase IV (KMG-IV): sequencing the most valuable type-strain genomes for metagenomic binning, comparative biology and taxonomic classification.</title>
        <authorList>
            <person name="Goeker M."/>
        </authorList>
    </citation>
    <scope>NUCLEOTIDE SEQUENCE [LARGE SCALE GENOMIC DNA]</scope>
    <source>
        <strain evidence="9 10">DSM 27163</strain>
    </source>
</reference>
<comment type="similarity">
    <text evidence="1">Belongs to the ATP-dependent AMP-binding enzyme family.</text>
</comment>
<dbReference type="EC" id="6.2.1.44" evidence="4"/>
<dbReference type="GO" id="GO:0016878">
    <property type="term" value="F:acid-thiol ligase activity"/>
    <property type="evidence" value="ECO:0007669"/>
    <property type="project" value="UniProtKB-ARBA"/>
</dbReference>
<dbReference type="Gene3D" id="3.30.300.30">
    <property type="match status" value="1"/>
</dbReference>
<dbReference type="AlphaFoldDB" id="A0A7W9ETD9"/>
<keyword evidence="6" id="KW-1133">Transmembrane helix</keyword>
<evidence type="ECO:0000256" key="6">
    <source>
        <dbReference type="SAM" id="Phobius"/>
    </source>
</evidence>
<dbReference type="FunFam" id="3.30.300.30:FF:000008">
    <property type="entry name" value="2,3-dihydroxybenzoate-AMP ligase"/>
    <property type="match status" value="1"/>
</dbReference>